<name>A0ABU1UNT3_9ACTN</name>
<protein>
    <recommendedName>
        <fullName evidence="3">DUF222 domain-containing protein</fullName>
    </recommendedName>
</protein>
<evidence type="ECO:0000313" key="1">
    <source>
        <dbReference type="EMBL" id="MDR7086843.1"/>
    </source>
</evidence>
<sequence>MGFRSAYERPPTMSLLAQLPKLSQLDEADMPEGGLDPLGLSAAADRLADAIVPGLRARMSQPRFVSLALAGALACQDLTDVVSIDGSTRFDVAFEWLVVEALVVNRPDQLAGVPGGTKAKRARAGRARLSAKSYLSGPRVFGFTGVYRPFAIAAGVVDQDGLPTAAAEPLLRAWEKGAGLPGFVDGTPGTTGNSLRREIREQVLRSLKHGQSTAPIEGQFLNDLAGHVTAQGAKGRERAALRALILEPLNGGARYELGTLLAGDLPEATAIDPEIAAGLVRRASGETQARLRAAIAYENCATLIDTTFRQILNHAGQHSGLLRSSDAPRLEVLTLTSPRVAPLVSTAIAAAENLDAGIATSVVESLSTFESVRRPNEMFDALMDRHEKVQAAKAKRSWLDPYADDWLVRGPYQTQPFASEGGWSHPMRLRTLVQFLRETS</sequence>
<reference evidence="1 2" key="1">
    <citation type="submission" date="2023-07" db="EMBL/GenBank/DDBJ databases">
        <title>Sorghum-associated microbial communities from plants grown in Nebraska, USA.</title>
        <authorList>
            <person name="Schachtman D."/>
        </authorList>
    </citation>
    <scope>NUCLEOTIDE SEQUENCE [LARGE SCALE GENOMIC DNA]</scope>
    <source>
        <strain evidence="1 2">BE248</strain>
    </source>
</reference>
<dbReference type="RefSeq" id="WP_309969460.1">
    <property type="nucleotide sequence ID" value="NZ_JAVDWH010000001.1"/>
</dbReference>
<keyword evidence="2" id="KW-1185">Reference proteome</keyword>
<evidence type="ECO:0000313" key="2">
    <source>
        <dbReference type="Proteomes" id="UP001257739"/>
    </source>
</evidence>
<dbReference type="EMBL" id="JAVDWH010000001">
    <property type="protein sequence ID" value="MDR7086843.1"/>
    <property type="molecule type" value="Genomic_DNA"/>
</dbReference>
<organism evidence="1 2">
    <name type="scientific">Aeromicrobium panaciterrae</name>
    <dbReference type="NCBI Taxonomy" id="363861"/>
    <lineage>
        <taxon>Bacteria</taxon>
        <taxon>Bacillati</taxon>
        <taxon>Actinomycetota</taxon>
        <taxon>Actinomycetes</taxon>
        <taxon>Propionibacteriales</taxon>
        <taxon>Nocardioidaceae</taxon>
        <taxon>Aeromicrobium</taxon>
    </lineage>
</organism>
<dbReference type="Proteomes" id="UP001257739">
    <property type="component" value="Unassembled WGS sequence"/>
</dbReference>
<accession>A0ABU1UNT3</accession>
<proteinExistence type="predicted"/>
<comment type="caution">
    <text evidence="1">The sequence shown here is derived from an EMBL/GenBank/DDBJ whole genome shotgun (WGS) entry which is preliminary data.</text>
</comment>
<gene>
    <name evidence="1" type="ORF">J2X11_001682</name>
</gene>
<evidence type="ECO:0008006" key="3">
    <source>
        <dbReference type="Google" id="ProtNLM"/>
    </source>
</evidence>